<evidence type="ECO:0000313" key="3">
    <source>
        <dbReference type="Proteomes" id="UP000192721"/>
    </source>
</evidence>
<comment type="caution">
    <text evidence="2">The sequence shown here is derived from an EMBL/GenBank/DDBJ whole genome shotgun (WGS) entry which is preliminary data.</text>
</comment>
<reference evidence="2 3" key="1">
    <citation type="submission" date="2017-02" db="EMBL/GenBank/DDBJ databases">
        <title>Chromobacterium haemolyticum H5244.</title>
        <authorList>
            <person name="Gulvik C.A."/>
        </authorList>
    </citation>
    <scope>NUCLEOTIDE SEQUENCE [LARGE SCALE GENOMIC DNA]</scope>
    <source>
        <strain evidence="2 3">H5244</strain>
    </source>
</reference>
<gene>
    <name evidence="2" type="ORF">B0T45_02850</name>
</gene>
<proteinExistence type="predicted"/>
<dbReference type="Proteomes" id="UP000192721">
    <property type="component" value="Unassembled WGS sequence"/>
</dbReference>
<name>A0A1W0D9I4_9NEIS</name>
<dbReference type="RefSeq" id="WP_081548871.1">
    <property type="nucleotide sequence ID" value="NZ_MUKU01000027.1"/>
</dbReference>
<dbReference type="AlphaFoldDB" id="A0A1W0D9I4"/>
<accession>A0A1W0D9I4</accession>
<dbReference type="STRING" id="394935.GCA_000758475_00453"/>
<protein>
    <submittedName>
        <fullName evidence="2">Uncharacterized protein</fullName>
    </submittedName>
</protein>
<evidence type="ECO:0000256" key="1">
    <source>
        <dbReference type="SAM" id="MobiDB-lite"/>
    </source>
</evidence>
<organism evidence="2 3">
    <name type="scientific">Chromobacterium haemolyticum</name>
    <dbReference type="NCBI Taxonomy" id="394935"/>
    <lineage>
        <taxon>Bacteria</taxon>
        <taxon>Pseudomonadati</taxon>
        <taxon>Pseudomonadota</taxon>
        <taxon>Betaproteobacteria</taxon>
        <taxon>Neisseriales</taxon>
        <taxon>Chromobacteriaceae</taxon>
        <taxon>Chromobacterium</taxon>
    </lineage>
</organism>
<sequence>MPFNVSSKPIANPPGLGGLSEPQPSVASARPQSLLAAALSGGGMTAQAPAVEQKPGTCDADAWQAVQAGLARDCAKYCDLAAQGAADKTISAETRGQLQELLPSLTELKQRLQSERLSPLAMAANLKAGNGEN</sequence>
<evidence type="ECO:0000313" key="2">
    <source>
        <dbReference type="EMBL" id="OQS43667.1"/>
    </source>
</evidence>
<feature type="region of interest" description="Disordered" evidence="1">
    <location>
        <begin position="1"/>
        <end position="31"/>
    </location>
</feature>
<dbReference type="EMBL" id="MUKV01000002">
    <property type="protein sequence ID" value="OQS43667.1"/>
    <property type="molecule type" value="Genomic_DNA"/>
</dbReference>